<evidence type="ECO:0000313" key="3">
    <source>
        <dbReference type="Proteomes" id="UP001501166"/>
    </source>
</evidence>
<dbReference type="SUPFAM" id="SSF53067">
    <property type="entry name" value="Actin-like ATPase domain"/>
    <property type="match status" value="1"/>
</dbReference>
<dbReference type="PANTHER" id="PTHR18964:SF165">
    <property type="entry name" value="BETA-GLUCOSIDE KINASE"/>
    <property type="match status" value="1"/>
</dbReference>
<name>A0ABP3HEM3_9LACT</name>
<dbReference type="Proteomes" id="UP001501166">
    <property type="component" value="Unassembled WGS sequence"/>
</dbReference>
<dbReference type="PANTHER" id="PTHR18964">
    <property type="entry name" value="ROK (REPRESSOR, ORF, KINASE) FAMILY"/>
    <property type="match status" value="1"/>
</dbReference>
<dbReference type="Gene3D" id="3.30.420.40">
    <property type="match status" value="2"/>
</dbReference>
<protein>
    <submittedName>
        <fullName evidence="2">ROK family protein</fullName>
    </submittedName>
</protein>
<dbReference type="InterPro" id="IPR043129">
    <property type="entry name" value="ATPase_NBD"/>
</dbReference>
<proteinExistence type="inferred from homology"/>
<dbReference type="Pfam" id="PF00480">
    <property type="entry name" value="ROK"/>
    <property type="match status" value="1"/>
</dbReference>
<accession>A0ABP3HEM3</accession>
<comment type="similarity">
    <text evidence="1">Belongs to the ROK (NagC/XylR) family.</text>
</comment>
<dbReference type="RefSeq" id="WP_343755787.1">
    <property type="nucleotide sequence ID" value="NZ_BAAACW010000110.1"/>
</dbReference>
<reference evidence="3" key="1">
    <citation type="journal article" date="2019" name="Int. J. Syst. Evol. Microbiol.">
        <title>The Global Catalogue of Microorganisms (GCM) 10K type strain sequencing project: providing services to taxonomists for standard genome sequencing and annotation.</title>
        <authorList>
            <consortium name="The Broad Institute Genomics Platform"/>
            <consortium name="The Broad Institute Genome Sequencing Center for Infectious Disease"/>
            <person name="Wu L."/>
            <person name="Ma J."/>
        </authorList>
    </citation>
    <scope>NUCLEOTIDE SEQUENCE [LARGE SCALE GENOMIC DNA]</scope>
    <source>
        <strain evidence="3">JCM 12662</strain>
    </source>
</reference>
<evidence type="ECO:0000256" key="1">
    <source>
        <dbReference type="ARBA" id="ARBA00006479"/>
    </source>
</evidence>
<dbReference type="InterPro" id="IPR000600">
    <property type="entry name" value="ROK"/>
</dbReference>
<dbReference type="CDD" id="cd24068">
    <property type="entry name" value="ASKHA_NBD_ROK_FnNanK-like"/>
    <property type="match status" value="1"/>
</dbReference>
<dbReference type="EMBL" id="BAAACW010000110">
    <property type="protein sequence ID" value="GAA0365912.1"/>
    <property type="molecule type" value="Genomic_DNA"/>
</dbReference>
<evidence type="ECO:0000313" key="2">
    <source>
        <dbReference type="EMBL" id="GAA0365912.1"/>
    </source>
</evidence>
<keyword evidence="3" id="KW-1185">Reference proteome</keyword>
<organism evidence="2 3">
    <name type="scientific">Alkalibacterium iburiense</name>
    <dbReference type="NCBI Taxonomy" id="290589"/>
    <lineage>
        <taxon>Bacteria</taxon>
        <taxon>Bacillati</taxon>
        <taxon>Bacillota</taxon>
        <taxon>Bacilli</taxon>
        <taxon>Lactobacillales</taxon>
        <taxon>Carnobacteriaceae</taxon>
        <taxon>Alkalibacterium</taxon>
    </lineage>
</organism>
<sequence length="295" mass="32429">MIALLDIGGTQIKYGVFNEMTQKLTPLGKLDTGTSDEDFFLLNRIHQVINEIKKRESINGIAISTAGIIDPVAGKVLHANGNIPNFIGTPIKDELEKVYGVPCSVENDVNCALLGELHFGELNTINNALMLTIGTGVGGSVYINGQIFHGSSFSAGEVGYSYLGDDNIETVASARALVDKVKQRVNKEDIDGHWVFQEAQKGNQICIEEIDSFVQNIVKIIINNVSVLNPEVVILGGGIMEQKEYLSEKINERFKLYQNAYVRKRTQIHFASLGNQAGMLGAYIHFKNQLETVRS</sequence>
<comment type="caution">
    <text evidence="2">The sequence shown here is derived from an EMBL/GenBank/DDBJ whole genome shotgun (WGS) entry which is preliminary data.</text>
</comment>
<gene>
    <name evidence="2" type="ORF">GCM10008932_17620</name>
</gene>